<evidence type="ECO:0000313" key="2">
    <source>
        <dbReference type="Proteomes" id="UP000828251"/>
    </source>
</evidence>
<comment type="caution">
    <text evidence="1">The sequence shown here is derived from an EMBL/GenBank/DDBJ whole genome shotgun (WGS) entry which is preliminary data.</text>
</comment>
<sequence>MTLARHSVSGRSNTEVPVFGGSMEYTTPARHSISGWDMHLVEPEDEKGGLDKEEEDPQFTAYSPLAHMHNIDISANDTLEFPDLPHRRRYSTSLSLDSGELEIGKDFSSKDSFLDALKQYSIINGVNYHVVKSKSEKFEAKCAVQDGVSRNHPKMDSDMIAKLILLMVKVDPRTSMLILIANICSQLRYTHLLTARPG</sequence>
<dbReference type="Proteomes" id="UP000828251">
    <property type="component" value="Unassembled WGS sequence"/>
</dbReference>
<gene>
    <name evidence="1" type="ORF">J1N35_007173</name>
</gene>
<reference evidence="1 2" key="1">
    <citation type="journal article" date="2021" name="Plant Biotechnol. J.">
        <title>Multi-omics assisted identification of the key and species-specific regulatory components of drought-tolerant mechanisms in Gossypium stocksii.</title>
        <authorList>
            <person name="Yu D."/>
            <person name="Ke L."/>
            <person name="Zhang D."/>
            <person name="Wu Y."/>
            <person name="Sun Y."/>
            <person name="Mei J."/>
            <person name="Sun J."/>
            <person name="Sun Y."/>
        </authorList>
    </citation>
    <scope>NUCLEOTIDE SEQUENCE [LARGE SCALE GENOMIC DNA]</scope>
    <source>
        <strain evidence="2">cv. E1</strain>
        <tissue evidence="1">Leaf</tissue>
    </source>
</reference>
<organism evidence="1 2">
    <name type="scientific">Gossypium stocksii</name>
    <dbReference type="NCBI Taxonomy" id="47602"/>
    <lineage>
        <taxon>Eukaryota</taxon>
        <taxon>Viridiplantae</taxon>
        <taxon>Streptophyta</taxon>
        <taxon>Embryophyta</taxon>
        <taxon>Tracheophyta</taxon>
        <taxon>Spermatophyta</taxon>
        <taxon>Magnoliopsida</taxon>
        <taxon>eudicotyledons</taxon>
        <taxon>Gunneridae</taxon>
        <taxon>Pentapetalae</taxon>
        <taxon>rosids</taxon>
        <taxon>malvids</taxon>
        <taxon>Malvales</taxon>
        <taxon>Malvaceae</taxon>
        <taxon>Malvoideae</taxon>
        <taxon>Gossypium</taxon>
    </lineage>
</organism>
<evidence type="ECO:0000313" key="1">
    <source>
        <dbReference type="EMBL" id="KAH1113795.1"/>
    </source>
</evidence>
<keyword evidence="2" id="KW-1185">Reference proteome</keyword>
<proteinExistence type="predicted"/>
<dbReference type="OrthoDB" id="1435097at2759"/>
<dbReference type="EMBL" id="JAIQCV010000003">
    <property type="protein sequence ID" value="KAH1113795.1"/>
    <property type="molecule type" value="Genomic_DNA"/>
</dbReference>
<evidence type="ECO:0008006" key="3">
    <source>
        <dbReference type="Google" id="ProtNLM"/>
    </source>
</evidence>
<protein>
    <recommendedName>
        <fullName evidence="3">Transposase MuDR plant domain-containing protein</fullName>
    </recommendedName>
</protein>
<dbReference type="AlphaFoldDB" id="A0A9D3W7W7"/>
<name>A0A9D3W7W7_9ROSI</name>
<accession>A0A9D3W7W7</accession>